<dbReference type="InterPro" id="IPR050109">
    <property type="entry name" value="HTH-type_TetR-like_transc_reg"/>
</dbReference>
<dbReference type="InterPro" id="IPR009057">
    <property type="entry name" value="Homeodomain-like_sf"/>
</dbReference>
<dbReference type="SUPFAM" id="SSF48498">
    <property type="entry name" value="Tetracyclin repressor-like, C-terminal domain"/>
    <property type="match status" value="1"/>
</dbReference>
<sequence length="217" mass="22674">MKRSRSGPGTGGRVGPGPAHPAESGDGTRARLVAAASELLAEGGPDAVTLRAVGARTGVSRTAPYRHFKDKDHLLSAVAARSFGVLHDEVRAAVQAGGGPAGPLDALERGCVAYIRAGLARPRHYQLMFRDAIPFDDSGESYAAAGVALKYFDELLAACRRAGHVRAGEGKEQVIVLWGTLHGLVDLSLTGRLHTGKVDVSASASRLVRVLLDGLRP</sequence>
<dbReference type="Proteomes" id="UP000237846">
    <property type="component" value="Unassembled WGS sequence"/>
</dbReference>
<keyword evidence="3" id="KW-0804">Transcription</keyword>
<dbReference type="InterPro" id="IPR036271">
    <property type="entry name" value="Tet_transcr_reg_TetR-rel_C_sf"/>
</dbReference>
<name>A0A2T0PTD1_9ACTN</name>
<evidence type="ECO:0000256" key="4">
    <source>
        <dbReference type="PROSITE-ProRule" id="PRU00335"/>
    </source>
</evidence>
<dbReference type="RefSeq" id="WP_106253158.1">
    <property type="nucleotide sequence ID" value="NZ_PVZC01000011.1"/>
</dbReference>
<evidence type="ECO:0000256" key="5">
    <source>
        <dbReference type="SAM" id="MobiDB-lite"/>
    </source>
</evidence>
<protein>
    <submittedName>
        <fullName evidence="7">TetR family transcriptional regulator</fullName>
    </submittedName>
</protein>
<dbReference type="Pfam" id="PF13305">
    <property type="entry name" value="TetR_C_33"/>
    <property type="match status" value="1"/>
</dbReference>
<dbReference type="SUPFAM" id="SSF46689">
    <property type="entry name" value="Homeodomain-like"/>
    <property type="match status" value="1"/>
</dbReference>
<dbReference type="Pfam" id="PF00440">
    <property type="entry name" value="TetR_N"/>
    <property type="match status" value="1"/>
</dbReference>
<keyword evidence="1" id="KW-0805">Transcription regulation</keyword>
<dbReference type="EMBL" id="PVZC01000011">
    <property type="protein sequence ID" value="PRX92153.1"/>
    <property type="molecule type" value="Genomic_DNA"/>
</dbReference>
<dbReference type="PANTHER" id="PTHR30055">
    <property type="entry name" value="HTH-TYPE TRANSCRIPTIONAL REGULATOR RUTR"/>
    <property type="match status" value="1"/>
</dbReference>
<dbReference type="PRINTS" id="PR00455">
    <property type="entry name" value="HTHTETR"/>
</dbReference>
<reference evidence="7 8" key="1">
    <citation type="submission" date="2018-03" db="EMBL/GenBank/DDBJ databases">
        <title>Genomic Encyclopedia of Archaeal and Bacterial Type Strains, Phase II (KMG-II): from individual species to whole genera.</title>
        <authorList>
            <person name="Goeker M."/>
        </authorList>
    </citation>
    <scope>NUCLEOTIDE SEQUENCE [LARGE SCALE GENOMIC DNA]</scope>
    <source>
        <strain evidence="7 8">DSM 45601</strain>
    </source>
</reference>
<dbReference type="InterPro" id="IPR025996">
    <property type="entry name" value="MT1864/Rv1816-like_C"/>
</dbReference>
<dbReference type="OrthoDB" id="3173376at2"/>
<dbReference type="GO" id="GO:0003700">
    <property type="term" value="F:DNA-binding transcription factor activity"/>
    <property type="evidence" value="ECO:0007669"/>
    <property type="project" value="TreeGrafter"/>
</dbReference>
<evidence type="ECO:0000313" key="7">
    <source>
        <dbReference type="EMBL" id="PRX92153.1"/>
    </source>
</evidence>
<organism evidence="7 8">
    <name type="scientific">Allonocardiopsis opalescens</name>
    <dbReference type="NCBI Taxonomy" id="1144618"/>
    <lineage>
        <taxon>Bacteria</taxon>
        <taxon>Bacillati</taxon>
        <taxon>Actinomycetota</taxon>
        <taxon>Actinomycetes</taxon>
        <taxon>Streptosporangiales</taxon>
        <taxon>Allonocardiopsis</taxon>
    </lineage>
</organism>
<dbReference type="Gene3D" id="1.10.357.10">
    <property type="entry name" value="Tetracycline Repressor, domain 2"/>
    <property type="match status" value="1"/>
</dbReference>
<dbReference type="GO" id="GO:0000976">
    <property type="term" value="F:transcription cis-regulatory region binding"/>
    <property type="evidence" value="ECO:0007669"/>
    <property type="project" value="TreeGrafter"/>
</dbReference>
<feature type="domain" description="HTH tetR-type" evidence="6">
    <location>
        <begin position="26"/>
        <end position="86"/>
    </location>
</feature>
<evidence type="ECO:0000259" key="6">
    <source>
        <dbReference type="PROSITE" id="PS50977"/>
    </source>
</evidence>
<dbReference type="PROSITE" id="PS50977">
    <property type="entry name" value="HTH_TETR_2"/>
    <property type="match status" value="1"/>
</dbReference>
<keyword evidence="2 4" id="KW-0238">DNA-binding</keyword>
<dbReference type="InterPro" id="IPR001647">
    <property type="entry name" value="HTH_TetR"/>
</dbReference>
<evidence type="ECO:0000313" key="8">
    <source>
        <dbReference type="Proteomes" id="UP000237846"/>
    </source>
</evidence>
<proteinExistence type="predicted"/>
<accession>A0A2T0PTD1</accession>
<evidence type="ECO:0000256" key="1">
    <source>
        <dbReference type="ARBA" id="ARBA00023015"/>
    </source>
</evidence>
<feature type="DNA-binding region" description="H-T-H motif" evidence="4">
    <location>
        <begin position="49"/>
        <end position="68"/>
    </location>
</feature>
<evidence type="ECO:0000256" key="3">
    <source>
        <dbReference type="ARBA" id="ARBA00023163"/>
    </source>
</evidence>
<comment type="caution">
    <text evidence="7">The sequence shown here is derived from an EMBL/GenBank/DDBJ whole genome shotgun (WGS) entry which is preliminary data.</text>
</comment>
<keyword evidence="8" id="KW-1185">Reference proteome</keyword>
<dbReference type="PANTHER" id="PTHR30055:SF234">
    <property type="entry name" value="HTH-TYPE TRANSCRIPTIONAL REGULATOR BETI"/>
    <property type="match status" value="1"/>
</dbReference>
<feature type="region of interest" description="Disordered" evidence="5">
    <location>
        <begin position="1"/>
        <end position="26"/>
    </location>
</feature>
<dbReference type="AlphaFoldDB" id="A0A2T0PTD1"/>
<evidence type="ECO:0000256" key="2">
    <source>
        <dbReference type="ARBA" id="ARBA00023125"/>
    </source>
</evidence>
<gene>
    <name evidence="7" type="ORF">CLV72_11142</name>
</gene>